<protein>
    <submittedName>
        <fullName evidence="1">Uncharacterized protein</fullName>
    </submittedName>
</protein>
<evidence type="ECO:0000313" key="1">
    <source>
        <dbReference type="EMBL" id="GAI51825.1"/>
    </source>
</evidence>
<dbReference type="AlphaFoldDB" id="X1QLE0"/>
<dbReference type="EMBL" id="BARV01034915">
    <property type="protein sequence ID" value="GAI51825.1"/>
    <property type="molecule type" value="Genomic_DNA"/>
</dbReference>
<gene>
    <name evidence="1" type="ORF">S06H3_54558</name>
</gene>
<feature type="non-terminal residue" evidence="1">
    <location>
        <position position="1"/>
    </location>
</feature>
<comment type="caution">
    <text evidence="1">The sequence shown here is derived from an EMBL/GenBank/DDBJ whole genome shotgun (WGS) entry which is preliminary data.</text>
</comment>
<organism evidence="1">
    <name type="scientific">marine sediment metagenome</name>
    <dbReference type="NCBI Taxonomy" id="412755"/>
    <lineage>
        <taxon>unclassified sequences</taxon>
        <taxon>metagenomes</taxon>
        <taxon>ecological metagenomes</taxon>
    </lineage>
</organism>
<reference evidence="1" key="1">
    <citation type="journal article" date="2014" name="Front. Microbiol.">
        <title>High frequency of phylogenetically diverse reductive dehalogenase-homologous genes in deep subseafloor sedimentary metagenomes.</title>
        <authorList>
            <person name="Kawai M."/>
            <person name="Futagami T."/>
            <person name="Toyoda A."/>
            <person name="Takaki Y."/>
            <person name="Nishi S."/>
            <person name="Hori S."/>
            <person name="Arai W."/>
            <person name="Tsubouchi T."/>
            <person name="Morono Y."/>
            <person name="Uchiyama I."/>
            <person name="Ito T."/>
            <person name="Fujiyama A."/>
            <person name="Inagaki F."/>
            <person name="Takami H."/>
        </authorList>
    </citation>
    <scope>NUCLEOTIDE SEQUENCE</scope>
    <source>
        <strain evidence="1">Expedition CK06-06</strain>
    </source>
</reference>
<sequence>GSHNGELRLVDWSADQWLKRLDVDTGDIPSWHAKLLRDEPCLDATNTLPGRL</sequence>
<accession>X1QLE0</accession>
<proteinExistence type="predicted"/>
<name>X1QLE0_9ZZZZ</name>